<dbReference type="Pfam" id="PF13360">
    <property type="entry name" value="PQQ_2"/>
    <property type="match status" value="1"/>
</dbReference>
<dbReference type="AlphaFoldDB" id="A0A225DGU9"/>
<gene>
    <name evidence="4" type="ORF">FRUB_05102</name>
</gene>
<evidence type="ECO:0000259" key="3">
    <source>
        <dbReference type="Pfam" id="PF13360"/>
    </source>
</evidence>
<feature type="region of interest" description="Disordered" evidence="1">
    <location>
        <begin position="80"/>
        <end position="102"/>
    </location>
</feature>
<dbReference type="PANTHER" id="PTHR34512:SF30">
    <property type="entry name" value="OUTER MEMBRANE PROTEIN ASSEMBLY FACTOR BAMB"/>
    <property type="match status" value="1"/>
</dbReference>
<keyword evidence="2" id="KW-0732">Signal</keyword>
<dbReference type="InterPro" id="IPR018391">
    <property type="entry name" value="PQQ_b-propeller_rpt"/>
</dbReference>
<dbReference type="InterPro" id="IPR015943">
    <property type="entry name" value="WD40/YVTN_repeat-like_dom_sf"/>
</dbReference>
<dbReference type="PANTHER" id="PTHR34512">
    <property type="entry name" value="CELL SURFACE PROTEIN"/>
    <property type="match status" value="1"/>
</dbReference>
<keyword evidence="5" id="KW-1185">Reference proteome</keyword>
<organism evidence="4 5">
    <name type="scientific">Fimbriiglobus ruber</name>
    <dbReference type="NCBI Taxonomy" id="1908690"/>
    <lineage>
        <taxon>Bacteria</taxon>
        <taxon>Pseudomonadati</taxon>
        <taxon>Planctomycetota</taxon>
        <taxon>Planctomycetia</taxon>
        <taxon>Gemmatales</taxon>
        <taxon>Gemmataceae</taxon>
        <taxon>Fimbriiglobus</taxon>
    </lineage>
</organism>
<reference evidence="5" key="1">
    <citation type="submission" date="2017-06" db="EMBL/GenBank/DDBJ databases">
        <title>Genome analysis of Fimbriiglobus ruber SP5, the first member of the order Planctomycetales with confirmed chitinolytic capability.</title>
        <authorList>
            <person name="Ravin N.V."/>
            <person name="Rakitin A.L."/>
            <person name="Ivanova A.A."/>
            <person name="Beletsky A.V."/>
            <person name="Kulichevskaya I.S."/>
            <person name="Mardanov A.V."/>
            <person name="Dedysh S.N."/>
        </authorList>
    </citation>
    <scope>NUCLEOTIDE SEQUENCE [LARGE SCALE GENOMIC DNA]</scope>
    <source>
        <strain evidence="5">SP5</strain>
    </source>
</reference>
<feature type="compositionally biased region" description="Basic and acidic residues" evidence="1">
    <location>
        <begin position="81"/>
        <end position="102"/>
    </location>
</feature>
<feature type="signal peptide" evidence="2">
    <location>
        <begin position="1"/>
        <end position="19"/>
    </location>
</feature>
<feature type="chain" id="PRO_5012217550" description="Pyrrolo-quinoline quinone repeat domain-containing protein" evidence="2">
    <location>
        <begin position="20"/>
        <end position="439"/>
    </location>
</feature>
<feature type="domain" description="Pyrrolo-quinoline quinone repeat" evidence="3">
    <location>
        <begin position="214"/>
        <end position="437"/>
    </location>
</feature>
<evidence type="ECO:0000313" key="4">
    <source>
        <dbReference type="EMBL" id="OWK40183.1"/>
    </source>
</evidence>
<comment type="caution">
    <text evidence="4">The sequence shown here is derived from an EMBL/GenBank/DDBJ whole genome shotgun (WGS) entry which is preliminary data.</text>
</comment>
<dbReference type="Gene3D" id="2.130.10.10">
    <property type="entry name" value="YVTN repeat-like/Quinoprotein amine dehydrogenase"/>
    <property type="match status" value="1"/>
</dbReference>
<protein>
    <recommendedName>
        <fullName evidence="3">Pyrrolo-quinoline quinone repeat domain-containing protein</fullName>
    </recommendedName>
</protein>
<dbReference type="InterPro" id="IPR011047">
    <property type="entry name" value="Quinoprotein_ADH-like_sf"/>
</dbReference>
<dbReference type="OrthoDB" id="244732at2"/>
<dbReference type="RefSeq" id="WP_088256147.1">
    <property type="nucleotide sequence ID" value="NZ_NIDE01000008.1"/>
</dbReference>
<sequence>MYRTFTLAAVFGLAAVSTAAGDNWPAWRGPTANGVAPPGANPPVKWDATTNIKWKTELPGRGSATPVVWGDQVFVLTAVKTGREANPEDRPKPDPRFQTKTEPPKDFYRFEVHSFHRDTGRPRWSRVAVEAVPHEGHHETHSYAGGSPTTDGKRVYASFGSFGVYAYDLDGNRLWKRDLGRINSRLGWGEAVTPVVHGESLILNWDQEGAGDSKLIVLDAATGKTRWEASRDEKTSWNTPLVVEHAGRVQVIVNGTTRVRSYDLADGKVIWEVSGMTTNAIPSPLASGGVAYVVSGYRGAAALAVPLDATGDLDKSGSIAWRYAKGTPYVPSPILYDGRLYFTQGNTGTLTVLDAKTGKPLLTDERLPAVTQFYSSPVAVAGRLYFVDRQGTTVVLKAGDQPEVLATNKLGEPIDASPVVAGKTLFLRGHKHLYAIEEN</sequence>
<evidence type="ECO:0000256" key="2">
    <source>
        <dbReference type="SAM" id="SignalP"/>
    </source>
</evidence>
<proteinExistence type="predicted"/>
<dbReference type="EMBL" id="NIDE01000008">
    <property type="protein sequence ID" value="OWK40183.1"/>
    <property type="molecule type" value="Genomic_DNA"/>
</dbReference>
<name>A0A225DGU9_9BACT</name>
<dbReference type="SMART" id="SM00564">
    <property type="entry name" value="PQQ"/>
    <property type="match status" value="4"/>
</dbReference>
<dbReference type="InterPro" id="IPR002372">
    <property type="entry name" value="PQQ_rpt_dom"/>
</dbReference>
<evidence type="ECO:0000313" key="5">
    <source>
        <dbReference type="Proteomes" id="UP000214646"/>
    </source>
</evidence>
<accession>A0A225DGU9</accession>
<dbReference type="Proteomes" id="UP000214646">
    <property type="component" value="Unassembled WGS sequence"/>
</dbReference>
<dbReference type="SUPFAM" id="SSF50998">
    <property type="entry name" value="Quinoprotein alcohol dehydrogenase-like"/>
    <property type="match status" value="1"/>
</dbReference>
<evidence type="ECO:0000256" key="1">
    <source>
        <dbReference type="SAM" id="MobiDB-lite"/>
    </source>
</evidence>
<dbReference type="Gene3D" id="2.40.10.480">
    <property type="match status" value="1"/>
</dbReference>